<dbReference type="InterPro" id="IPR058031">
    <property type="entry name" value="AAA_lid_NorR"/>
</dbReference>
<organism evidence="11 12">
    <name type="scientific">Cognatishimia coralii</name>
    <dbReference type="NCBI Taxonomy" id="3083254"/>
    <lineage>
        <taxon>Bacteria</taxon>
        <taxon>Pseudomonadati</taxon>
        <taxon>Pseudomonadota</taxon>
        <taxon>Alphaproteobacteria</taxon>
        <taxon>Rhodobacterales</taxon>
        <taxon>Paracoccaceae</taxon>
        <taxon>Cognatishimia</taxon>
    </lineage>
</organism>
<dbReference type="SUPFAM" id="SSF46689">
    <property type="entry name" value="Homeodomain-like"/>
    <property type="match status" value="1"/>
</dbReference>
<dbReference type="Pfam" id="PF02954">
    <property type="entry name" value="HTH_8"/>
    <property type="match status" value="1"/>
</dbReference>
<reference evidence="11 12" key="1">
    <citation type="submission" date="2024-03" db="EMBL/GenBank/DDBJ databases">
        <title>Cognatishimia coralii sp. nov., a marine bacterium isolated from coral surrounding seawater.</title>
        <authorList>
            <person name="Liu X."/>
            <person name="Liu S."/>
            <person name="Sun H."/>
            <person name="Zhang Y."/>
        </authorList>
    </citation>
    <scope>NUCLEOTIDE SEQUENCE [LARGE SCALE GENOMIC DNA]</scope>
    <source>
        <strain evidence="11 12">D5M38</strain>
    </source>
</reference>
<dbReference type="InterPro" id="IPR025944">
    <property type="entry name" value="Sigma_54_int_dom_CS"/>
</dbReference>
<evidence type="ECO:0000256" key="8">
    <source>
        <dbReference type="PROSITE-ProRule" id="PRU00169"/>
    </source>
</evidence>
<keyword evidence="2" id="KW-0067">ATP-binding</keyword>
<keyword evidence="4" id="KW-0805">Transcription regulation</keyword>
<feature type="domain" description="Sigma-54 factor interaction" evidence="9">
    <location>
        <begin position="148"/>
        <end position="369"/>
    </location>
</feature>
<dbReference type="Proteomes" id="UP001368270">
    <property type="component" value="Unassembled WGS sequence"/>
</dbReference>
<evidence type="ECO:0000256" key="4">
    <source>
        <dbReference type="ARBA" id="ARBA00023015"/>
    </source>
</evidence>
<keyword evidence="5" id="KW-0238">DNA-binding</keyword>
<dbReference type="PROSITE" id="PS50045">
    <property type="entry name" value="SIGMA54_INTERACT_4"/>
    <property type="match status" value="1"/>
</dbReference>
<dbReference type="InterPro" id="IPR027417">
    <property type="entry name" value="P-loop_NTPase"/>
</dbReference>
<evidence type="ECO:0000259" key="10">
    <source>
        <dbReference type="PROSITE" id="PS50110"/>
    </source>
</evidence>
<keyword evidence="1" id="KW-0547">Nucleotide-binding</keyword>
<dbReference type="Gene3D" id="3.40.50.300">
    <property type="entry name" value="P-loop containing nucleotide triphosphate hydrolases"/>
    <property type="match status" value="1"/>
</dbReference>
<dbReference type="PANTHER" id="PTHR32071">
    <property type="entry name" value="TRANSCRIPTIONAL REGULATORY PROTEIN"/>
    <property type="match status" value="1"/>
</dbReference>
<dbReference type="PROSITE" id="PS50110">
    <property type="entry name" value="RESPONSE_REGULATORY"/>
    <property type="match status" value="1"/>
</dbReference>
<dbReference type="InterPro" id="IPR001789">
    <property type="entry name" value="Sig_transdc_resp-reg_receiver"/>
</dbReference>
<dbReference type="RefSeq" id="WP_339404617.1">
    <property type="nucleotide sequence ID" value="NZ_JBBGAZ010000014.1"/>
</dbReference>
<name>A0ABU8QKL4_9RHOB</name>
<feature type="modified residue" description="4-aspartylphosphate" evidence="8">
    <location>
        <position position="58"/>
    </location>
</feature>
<feature type="domain" description="Response regulatory" evidence="10">
    <location>
        <begin position="9"/>
        <end position="122"/>
    </location>
</feature>
<evidence type="ECO:0000256" key="5">
    <source>
        <dbReference type="ARBA" id="ARBA00023125"/>
    </source>
</evidence>
<keyword evidence="7" id="KW-0804">Transcription</keyword>
<dbReference type="CDD" id="cd00009">
    <property type="entry name" value="AAA"/>
    <property type="match status" value="1"/>
</dbReference>
<dbReference type="PANTHER" id="PTHR32071:SF57">
    <property type="entry name" value="C4-DICARBOXYLATE TRANSPORT TRANSCRIPTIONAL REGULATORY PROTEIN DCTD"/>
    <property type="match status" value="1"/>
</dbReference>
<dbReference type="InterPro" id="IPR011006">
    <property type="entry name" value="CheY-like_superfamily"/>
</dbReference>
<dbReference type="InterPro" id="IPR025943">
    <property type="entry name" value="Sigma_54_int_dom_ATP-bd_2"/>
</dbReference>
<evidence type="ECO:0000256" key="1">
    <source>
        <dbReference type="ARBA" id="ARBA00022741"/>
    </source>
</evidence>
<dbReference type="Pfam" id="PF00158">
    <property type="entry name" value="Sigma54_activat"/>
    <property type="match status" value="1"/>
</dbReference>
<dbReference type="PROSITE" id="PS00688">
    <property type="entry name" value="SIGMA54_INTERACT_3"/>
    <property type="match status" value="1"/>
</dbReference>
<comment type="caution">
    <text evidence="11">The sequence shown here is derived from an EMBL/GenBank/DDBJ whole genome shotgun (WGS) entry which is preliminary data.</text>
</comment>
<evidence type="ECO:0000256" key="6">
    <source>
        <dbReference type="ARBA" id="ARBA00023159"/>
    </source>
</evidence>
<dbReference type="Pfam" id="PF00072">
    <property type="entry name" value="Response_reg"/>
    <property type="match status" value="1"/>
</dbReference>
<evidence type="ECO:0000313" key="12">
    <source>
        <dbReference type="Proteomes" id="UP001368270"/>
    </source>
</evidence>
<dbReference type="SMART" id="SM00448">
    <property type="entry name" value="REC"/>
    <property type="match status" value="1"/>
</dbReference>
<evidence type="ECO:0000256" key="3">
    <source>
        <dbReference type="ARBA" id="ARBA00023012"/>
    </source>
</evidence>
<dbReference type="PROSITE" id="PS00675">
    <property type="entry name" value="SIGMA54_INTERACT_1"/>
    <property type="match status" value="1"/>
</dbReference>
<dbReference type="InterPro" id="IPR002197">
    <property type="entry name" value="HTH_Fis"/>
</dbReference>
<keyword evidence="12" id="KW-1185">Reference proteome</keyword>
<dbReference type="Gene3D" id="3.40.50.2300">
    <property type="match status" value="1"/>
</dbReference>
<evidence type="ECO:0000256" key="7">
    <source>
        <dbReference type="ARBA" id="ARBA00023163"/>
    </source>
</evidence>
<dbReference type="SMART" id="SM00382">
    <property type="entry name" value="AAA"/>
    <property type="match status" value="1"/>
</dbReference>
<gene>
    <name evidence="11" type="ORF">WG622_17035</name>
</gene>
<keyword evidence="3" id="KW-0902">Two-component regulatory system</keyword>
<accession>A0ABU8QKL4</accession>
<dbReference type="SUPFAM" id="SSF52540">
    <property type="entry name" value="P-loop containing nucleoside triphosphate hydrolases"/>
    <property type="match status" value="1"/>
</dbReference>
<dbReference type="Gene3D" id="1.10.10.60">
    <property type="entry name" value="Homeodomain-like"/>
    <property type="match status" value="1"/>
</dbReference>
<evidence type="ECO:0000256" key="2">
    <source>
        <dbReference type="ARBA" id="ARBA00022840"/>
    </source>
</evidence>
<dbReference type="InterPro" id="IPR003593">
    <property type="entry name" value="AAA+_ATPase"/>
</dbReference>
<evidence type="ECO:0000259" key="9">
    <source>
        <dbReference type="PROSITE" id="PS50045"/>
    </source>
</evidence>
<dbReference type="PRINTS" id="PR01590">
    <property type="entry name" value="HTHFIS"/>
</dbReference>
<dbReference type="InterPro" id="IPR025662">
    <property type="entry name" value="Sigma_54_int_dom_ATP-bd_1"/>
</dbReference>
<dbReference type="SUPFAM" id="SSF52172">
    <property type="entry name" value="CheY-like"/>
    <property type="match status" value="1"/>
</dbReference>
<sequence length="447" mass="48962">MSDTSETPSVLIAEDDRSMRTSLIDLMEAAGWRVEAVPRAEKVAERMVEFQPDVILSDVRMPGMSGLELLASLNPQISPPLVLISAHGDIPMATQAIKDGAYGFIEKPYEPRRLLNILAHASDQHRMRRTTQRLKDRLLNLSGLDRILLGASARTRGLRDEVLDLAEIDVPVLLQGETGTGKELVARALHDLGKRADGPFLAINCATLSADTFEEDMFGREGGARGRLLSADGGTLFLDEIGACPMPVQAALLRVIEDGEVRPLGADTPVPVNFRVLSATNEDADTAVAEGRLRKDLLFRINRVVCALPTLRERRDDIMLLVTHFMQEFARVYETTPPDVTPEDLTALMAHDWPGNVRELRNVAERRVLAARRGAGSMGAAIQVDGLPEDVPVTLRESVAAYERELISKAIKAHEGRMDAVAEALGIGRRTLNEKIVKLGLDKDALL</sequence>
<dbReference type="EMBL" id="JBBGAZ010000014">
    <property type="protein sequence ID" value="MEJ5219963.1"/>
    <property type="molecule type" value="Genomic_DNA"/>
</dbReference>
<dbReference type="Gene3D" id="1.10.8.60">
    <property type="match status" value="1"/>
</dbReference>
<dbReference type="InterPro" id="IPR002078">
    <property type="entry name" value="Sigma_54_int"/>
</dbReference>
<keyword evidence="8" id="KW-0597">Phosphoprotein</keyword>
<protein>
    <submittedName>
        <fullName evidence="11">Sigma-54 dependent transcriptional regulator</fullName>
    </submittedName>
</protein>
<dbReference type="Pfam" id="PF25601">
    <property type="entry name" value="AAA_lid_14"/>
    <property type="match status" value="1"/>
</dbReference>
<proteinExistence type="predicted"/>
<keyword evidence="6" id="KW-0010">Activator</keyword>
<dbReference type="PROSITE" id="PS00676">
    <property type="entry name" value="SIGMA54_INTERACT_2"/>
    <property type="match status" value="1"/>
</dbReference>
<evidence type="ECO:0000313" key="11">
    <source>
        <dbReference type="EMBL" id="MEJ5219963.1"/>
    </source>
</evidence>
<dbReference type="InterPro" id="IPR009057">
    <property type="entry name" value="Homeodomain-like_sf"/>
</dbReference>